<dbReference type="RefSeq" id="WP_229159992.1">
    <property type="nucleotide sequence ID" value="NZ_JAJEWP010000002.1"/>
</dbReference>
<keyword evidence="10 11" id="KW-0998">Cell outer membrane</keyword>
<evidence type="ECO:0000256" key="2">
    <source>
        <dbReference type="ARBA" id="ARBA00022448"/>
    </source>
</evidence>
<evidence type="ECO:0000256" key="4">
    <source>
        <dbReference type="ARBA" id="ARBA00022496"/>
    </source>
</evidence>
<evidence type="ECO:0000256" key="3">
    <source>
        <dbReference type="ARBA" id="ARBA00022452"/>
    </source>
</evidence>
<dbReference type="InterPro" id="IPR039426">
    <property type="entry name" value="TonB-dep_rcpt-like"/>
</dbReference>
<dbReference type="Gene3D" id="2.40.170.20">
    <property type="entry name" value="TonB-dependent receptor, beta-barrel domain"/>
    <property type="match status" value="2"/>
</dbReference>
<evidence type="ECO:0000256" key="10">
    <source>
        <dbReference type="ARBA" id="ARBA00023237"/>
    </source>
</evidence>
<dbReference type="EMBL" id="JAJEWP010000002">
    <property type="protein sequence ID" value="MCC2616550.1"/>
    <property type="molecule type" value="Genomic_DNA"/>
</dbReference>
<evidence type="ECO:0000313" key="16">
    <source>
        <dbReference type="EMBL" id="MCC2616550.1"/>
    </source>
</evidence>
<dbReference type="PANTHER" id="PTHR32552">
    <property type="entry name" value="FERRICHROME IRON RECEPTOR-RELATED"/>
    <property type="match status" value="1"/>
</dbReference>
<dbReference type="InterPro" id="IPR036942">
    <property type="entry name" value="Beta-barrel_TonB_sf"/>
</dbReference>
<dbReference type="PANTHER" id="PTHR32552:SF81">
    <property type="entry name" value="TONB-DEPENDENT OUTER MEMBRANE RECEPTOR"/>
    <property type="match status" value="1"/>
</dbReference>
<evidence type="ECO:0000259" key="15">
    <source>
        <dbReference type="Pfam" id="PF07715"/>
    </source>
</evidence>
<evidence type="ECO:0000256" key="13">
    <source>
        <dbReference type="SAM" id="SignalP"/>
    </source>
</evidence>
<evidence type="ECO:0000256" key="5">
    <source>
        <dbReference type="ARBA" id="ARBA00022692"/>
    </source>
</evidence>
<evidence type="ECO:0000256" key="6">
    <source>
        <dbReference type="ARBA" id="ARBA00023004"/>
    </source>
</evidence>
<keyword evidence="4" id="KW-0410">Iron transport</keyword>
<keyword evidence="17" id="KW-1185">Reference proteome</keyword>
<evidence type="ECO:0000313" key="17">
    <source>
        <dbReference type="Proteomes" id="UP001520878"/>
    </source>
</evidence>
<feature type="signal peptide" evidence="13">
    <location>
        <begin position="1"/>
        <end position="38"/>
    </location>
</feature>
<proteinExistence type="inferred from homology"/>
<keyword evidence="9 11" id="KW-0472">Membrane</keyword>
<dbReference type="Proteomes" id="UP001520878">
    <property type="component" value="Unassembled WGS sequence"/>
</dbReference>
<evidence type="ECO:0000256" key="9">
    <source>
        <dbReference type="ARBA" id="ARBA00023136"/>
    </source>
</evidence>
<keyword evidence="5 11" id="KW-0812">Transmembrane</keyword>
<dbReference type="Pfam" id="PF07715">
    <property type="entry name" value="Plug"/>
    <property type="match status" value="1"/>
</dbReference>
<keyword evidence="6" id="KW-0408">Iron</keyword>
<evidence type="ECO:0000256" key="11">
    <source>
        <dbReference type="PROSITE-ProRule" id="PRU01360"/>
    </source>
</evidence>
<keyword evidence="2 11" id="KW-0813">Transport</keyword>
<keyword evidence="13" id="KW-0732">Signal</keyword>
<keyword evidence="16" id="KW-0675">Receptor</keyword>
<feature type="domain" description="TonB-dependent receptor-like beta-barrel" evidence="14">
    <location>
        <begin position="499"/>
        <end position="837"/>
    </location>
</feature>
<accession>A0ABS8G7N5</accession>
<comment type="subcellular location">
    <subcellularLocation>
        <location evidence="1 11">Cell outer membrane</location>
        <topology evidence="1 11">Multi-pass membrane protein</topology>
    </subcellularLocation>
</comment>
<evidence type="ECO:0000256" key="7">
    <source>
        <dbReference type="ARBA" id="ARBA00023065"/>
    </source>
</evidence>
<evidence type="ECO:0000256" key="1">
    <source>
        <dbReference type="ARBA" id="ARBA00004571"/>
    </source>
</evidence>
<feature type="domain" description="TonB-dependent receptor plug" evidence="15">
    <location>
        <begin position="64"/>
        <end position="170"/>
    </location>
</feature>
<sequence length="875" mass="95878">MLAKDAAAHPGHPTTLSRLTLSMALAMGSLYWSATAVAQTDETVPAHNALEVIEVTAQKRTQNVMKVPVTVSTVSADVIEKNNAVLLSDVDKYIPGFSFDDSSMTQAGVQIRGISSPGITVGGDPSSASFYDDVYMPRAAQNVLFSDIQRVEVLKGPQGTLFGRNAAMGVVSVIPNEPGAYDEGFVRLTAGTDYLMRAEGMFNKALSDQVFVRVNALTTEQDGFINNLSSPDWNDSEPYDLGARDHKAARIALRWEPSDATQLQLALEVDDLEQAPPMAVGLSEWAYQGGTDPFASAAQNDVRNGVESRDMTAWTAKLWHTFDQRWSMKGVVSHRQWETVNREDEDGTADITRYFDTSNNEDSDIFYTEWQLNYSGERVNVVTGVSYSKEDVSQQTELNLTADTLARLTTAELNGQLTQGVSAQLAQMLGGTSDAAAEAVFGPGVTFDAAVQQTLDSFGLPMDHMWNADQWAGALNALGVGGDIMAAIGLGGLPLDGDIVRATGDLTYDIVSQELGVAEIFGPSYSGQFWQENIFNTGDFTNWGVFADVDFAVTDRWHVIGGLRYSHDQKDFTWYIPPTSFASVRPGVSNALFPQVDLAASDSWSKVTGRLVTSFEIDDDQMLFVSYSTGYKSGGFDSLVPIDQSQGQQAFEPEDTTNFEVGYKAVLADQLVMNLTVYRTELDNFQISVESKPPGNSQAVPSIINENRSIDGLEIDLRWQATPNLILSAVSEIRSTDVETPAFYNAEGVLVDARNESFDASTNYTLSANWYPDVDFAQVNVFVDYVFVENIRDQDPDLESYKRAVDAYFADRKDLNARVAFSSEDDKYTLGIWAKNLLDERYVEGISGRTAAILGTPFGRVNRGREVGVDLKITF</sequence>
<dbReference type="PROSITE" id="PS52016">
    <property type="entry name" value="TONB_DEPENDENT_REC_3"/>
    <property type="match status" value="1"/>
</dbReference>
<dbReference type="Pfam" id="PF00593">
    <property type="entry name" value="TonB_dep_Rec_b-barrel"/>
    <property type="match status" value="1"/>
</dbReference>
<evidence type="ECO:0000256" key="8">
    <source>
        <dbReference type="ARBA" id="ARBA00023077"/>
    </source>
</evidence>
<comment type="caution">
    <text evidence="16">The sequence shown here is derived from an EMBL/GenBank/DDBJ whole genome shotgun (WGS) entry which is preliminary data.</text>
</comment>
<dbReference type="InterPro" id="IPR000531">
    <property type="entry name" value="Beta-barrel_TonB"/>
</dbReference>
<protein>
    <submittedName>
        <fullName evidence="16">TonB-dependent receptor</fullName>
    </submittedName>
</protein>
<dbReference type="InterPro" id="IPR012910">
    <property type="entry name" value="Plug_dom"/>
</dbReference>
<evidence type="ECO:0000259" key="14">
    <source>
        <dbReference type="Pfam" id="PF00593"/>
    </source>
</evidence>
<organism evidence="16 17">
    <name type="scientific">Fluctibacter halophilus</name>
    <dbReference type="NCBI Taxonomy" id="226011"/>
    <lineage>
        <taxon>Bacteria</taxon>
        <taxon>Pseudomonadati</taxon>
        <taxon>Pseudomonadota</taxon>
        <taxon>Gammaproteobacteria</taxon>
        <taxon>Alteromonadales</taxon>
        <taxon>Alteromonadaceae</taxon>
        <taxon>Fluctibacter</taxon>
    </lineage>
</organism>
<keyword evidence="3 11" id="KW-1134">Transmembrane beta strand</keyword>
<gene>
    <name evidence="16" type="ORF">LJ739_09885</name>
</gene>
<name>A0ABS8G7N5_9ALTE</name>
<feature type="chain" id="PRO_5047449302" evidence="13">
    <location>
        <begin position="39"/>
        <end position="875"/>
    </location>
</feature>
<dbReference type="SUPFAM" id="SSF56935">
    <property type="entry name" value="Porins"/>
    <property type="match status" value="1"/>
</dbReference>
<evidence type="ECO:0000256" key="12">
    <source>
        <dbReference type="RuleBase" id="RU003357"/>
    </source>
</evidence>
<keyword evidence="7" id="KW-0406">Ion transport</keyword>
<comment type="similarity">
    <text evidence="11 12">Belongs to the TonB-dependent receptor family.</text>
</comment>
<keyword evidence="8 12" id="KW-0798">TonB box</keyword>
<reference evidence="16 17" key="1">
    <citation type="submission" date="2021-10" db="EMBL/GenBank/DDBJ databases">
        <title>Draft genome of Aestuariibacter halophilus JC2043.</title>
        <authorList>
            <person name="Emsley S.A."/>
            <person name="Pfannmuller K.M."/>
            <person name="Ushijima B."/>
            <person name="Saw J.H."/>
            <person name="Videau P."/>
        </authorList>
    </citation>
    <scope>NUCLEOTIDE SEQUENCE [LARGE SCALE GENOMIC DNA]</scope>
    <source>
        <strain evidence="16 17">JC2043</strain>
    </source>
</reference>